<dbReference type="SUPFAM" id="SSF53383">
    <property type="entry name" value="PLP-dependent transferases"/>
    <property type="match status" value="1"/>
</dbReference>
<name>A0A560BV77_AZOBR</name>
<dbReference type="RefSeq" id="WP_145689927.1">
    <property type="nucleotide sequence ID" value="NZ_VITH01000018.1"/>
</dbReference>
<comment type="caution">
    <text evidence="7">The sequence shown here is derived from an EMBL/GenBank/DDBJ whole genome shotgun (WGS) entry which is preliminary data.</text>
</comment>
<keyword evidence="5 6" id="KW-0663">Pyridoxal phosphate</keyword>
<comment type="similarity">
    <text evidence="2 6">Belongs to the class-III pyridoxal-phosphate-dependent aminotransferase family.</text>
</comment>
<dbReference type="GO" id="GO:0009448">
    <property type="term" value="P:gamma-aminobutyric acid metabolic process"/>
    <property type="evidence" value="ECO:0007669"/>
    <property type="project" value="InterPro"/>
</dbReference>
<dbReference type="PROSITE" id="PS00600">
    <property type="entry name" value="AA_TRANSFER_CLASS_3"/>
    <property type="match status" value="1"/>
</dbReference>
<dbReference type="InterPro" id="IPR004632">
    <property type="entry name" value="4NH2But_aminotransferase_bac"/>
</dbReference>
<dbReference type="Gene3D" id="3.90.1150.10">
    <property type="entry name" value="Aspartate Aminotransferase, domain 1"/>
    <property type="match status" value="1"/>
</dbReference>
<comment type="cofactor">
    <cofactor evidence="1">
        <name>pyridoxal 5'-phosphate</name>
        <dbReference type="ChEBI" id="CHEBI:597326"/>
    </cofactor>
</comment>
<evidence type="ECO:0000256" key="2">
    <source>
        <dbReference type="ARBA" id="ARBA00008954"/>
    </source>
</evidence>
<keyword evidence="3 7" id="KW-0032">Aminotransferase</keyword>
<dbReference type="PANTHER" id="PTHR11986:SF58">
    <property type="entry name" value="LEUCINE_METHIONINE RACEMASE"/>
    <property type="match status" value="1"/>
</dbReference>
<dbReference type="GO" id="GO:0030170">
    <property type="term" value="F:pyridoxal phosphate binding"/>
    <property type="evidence" value="ECO:0007669"/>
    <property type="project" value="InterPro"/>
</dbReference>
<evidence type="ECO:0000313" key="8">
    <source>
        <dbReference type="Proteomes" id="UP000318529"/>
    </source>
</evidence>
<reference evidence="7 8" key="1">
    <citation type="submission" date="2019-06" db="EMBL/GenBank/DDBJ databases">
        <title>Genomic Encyclopedia of Type Strains, Phase IV (KMG-V): Genome sequencing to study the core and pangenomes of soil and plant-associated prokaryotes.</title>
        <authorList>
            <person name="Whitman W."/>
        </authorList>
    </citation>
    <scope>NUCLEOTIDE SEQUENCE [LARGE SCALE GENOMIC DNA]</scope>
    <source>
        <strain evidence="7 8">BR 11650</strain>
    </source>
</reference>
<dbReference type="CDD" id="cd00610">
    <property type="entry name" value="OAT_like"/>
    <property type="match status" value="1"/>
</dbReference>
<dbReference type="NCBIfam" id="TIGR00700">
    <property type="entry name" value="GABAtrnsam"/>
    <property type="match status" value="1"/>
</dbReference>
<sequence>MSNQSFQDRRNAAVPRGLANAMPVYVDRAENAELWDVEGNRFIDFAGGIAVLNTGHRHPKIIEAVKAQLDRFTHTCAMVTPYESFVTLAERLNALVPGATPKKTAFFTTGAEAVENAVKIARAHTGRPGVIAFSGAFHGRTLLAMALTGKVVPYKVGFGPFPAEVYHAPFPNAYRGVSVQDSLKALEQLFKSDVDATRVAAIIVEPVQGEGGFNIAPPEFLQALRKICDDNGILLIIDEIQTGFARTGKMFAIEHSGVEPDLMTMAKSLAGGFPLSAVTGKAEIMDAPIPGGIGGTYAGSPLATTAALAVLDVIEEEKLIQRSNDLGERIAGRFRTMAQRNTLSVIGDVRNLGGMIAMELVKDRGTKEPAPELTKALVAKAAEKGLVLLSCGTYGNVIRILVPLTASDALVDEGLDIIERSLEELVSA</sequence>
<evidence type="ECO:0000256" key="1">
    <source>
        <dbReference type="ARBA" id="ARBA00001933"/>
    </source>
</evidence>
<dbReference type="InterPro" id="IPR049704">
    <property type="entry name" value="Aminotrans_3_PPA_site"/>
</dbReference>
<dbReference type="InterPro" id="IPR015424">
    <property type="entry name" value="PyrdxlP-dep_Trfase"/>
</dbReference>
<dbReference type="InterPro" id="IPR015421">
    <property type="entry name" value="PyrdxlP-dep_Trfase_major"/>
</dbReference>
<dbReference type="GO" id="GO:0034386">
    <property type="term" value="F:4-aminobutyrate:2-oxoglutarate transaminase activity"/>
    <property type="evidence" value="ECO:0007669"/>
    <property type="project" value="InterPro"/>
</dbReference>
<dbReference type="Pfam" id="PF00202">
    <property type="entry name" value="Aminotran_3"/>
    <property type="match status" value="1"/>
</dbReference>
<dbReference type="InterPro" id="IPR005814">
    <property type="entry name" value="Aminotrans_3"/>
</dbReference>
<evidence type="ECO:0000313" key="7">
    <source>
        <dbReference type="EMBL" id="TWA76517.1"/>
    </source>
</evidence>
<dbReference type="AlphaFoldDB" id="A0A560BV77"/>
<dbReference type="PANTHER" id="PTHR11986">
    <property type="entry name" value="AMINOTRANSFERASE CLASS III"/>
    <property type="match status" value="1"/>
</dbReference>
<keyword evidence="4 7" id="KW-0808">Transferase</keyword>
<dbReference type="Gene3D" id="3.40.640.10">
    <property type="entry name" value="Type I PLP-dependent aspartate aminotransferase-like (Major domain)"/>
    <property type="match status" value="1"/>
</dbReference>
<dbReference type="InterPro" id="IPR050103">
    <property type="entry name" value="Class-III_PLP-dep_AT"/>
</dbReference>
<organism evidence="7 8">
    <name type="scientific">Azospirillum brasilense</name>
    <dbReference type="NCBI Taxonomy" id="192"/>
    <lineage>
        <taxon>Bacteria</taxon>
        <taxon>Pseudomonadati</taxon>
        <taxon>Pseudomonadota</taxon>
        <taxon>Alphaproteobacteria</taxon>
        <taxon>Rhodospirillales</taxon>
        <taxon>Azospirillaceae</taxon>
        <taxon>Azospirillum</taxon>
    </lineage>
</organism>
<accession>A0A560BV77</accession>
<dbReference type="GO" id="GO:0042802">
    <property type="term" value="F:identical protein binding"/>
    <property type="evidence" value="ECO:0007669"/>
    <property type="project" value="TreeGrafter"/>
</dbReference>
<dbReference type="EMBL" id="VITH01000018">
    <property type="protein sequence ID" value="TWA76517.1"/>
    <property type="molecule type" value="Genomic_DNA"/>
</dbReference>
<gene>
    <name evidence="7" type="ORF">FBZ83_11856</name>
</gene>
<protein>
    <submittedName>
        <fullName evidence="7">4-aminobutyrate aminotransferase/(S)-3-amino-2-methylpropionate transaminase</fullName>
    </submittedName>
</protein>
<dbReference type="InterPro" id="IPR015422">
    <property type="entry name" value="PyrdxlP-dep_Trfase_small"/>
</dbReference>
<evidence type="ECO:0000256" key="6">
    <source>
        <dbReference type="RuleBase" id="RU003560"/>
    </source>
</evidence>
<dbReference type="Proteomes" id="UP000318529">
    <property type="component" value="Unassembled WGS sequence"/>
</dbReference>
<evidence type="ECO:0000256" key="3">
    <source>
        <dbReference type="ARBA" id="ARBA00022576"/>
    </source>
</evidence>
<proteinExistence type="inferred from homology"/>
<evidence type="ECO:0000256" key="4">
    <source>
        <dbReference type="ARBA" id="ARBA00022679"/>
    </source>
</evidence>
<evidence type="ECO:0000256" key="5">
    <source>
        <dbReference type="ARBA" id="ARBA00022898"/>
    </source>
</evidence>
<dbReference type="PIRSF" id="PIRSF000521">
    <property type="entry name" value="Transaminase_4ab_Lys_Orn"/>
    <property type="match status" value="1"/>
</dbReference>
<dbReference type="FunFam" id="3.40.640.10:FF:000013">
    <property type="entry name" value="4-aminobutyrate aminotransferase"/>
    <property type="match status" value="1"/>
</dbReference>